<evidence type="ECO:0000313" key="3">
    <source>
        <dbReference type="Proteomes" id="UP000321393"/>
    </source>
</evidence>
<comment type="caution">
    <text evidence="2">The sequence shown here is derived from an EMBL/GenBank/DDBJ whole genome shotgun (WGS) entry which is preliminary data.</text>
</comment>
<proteinExistence type="predicted"/>
<sequence length="201" mass="22237">MTPRTPSIRPSLETRTSFTRKPTRSRLRPAARTTRVHKRTTPAPKPSRARVVAEPLLSVPRRACLRRVRADPSLQAKPVPISLAEPTRLSLSRQPAPVPLHLFWNTLDQLTWSVGFLQQGLQRCNLDLGYDSSDSTGSLHPDCLSASPGFTTDQYVLDAPPGYRRPDFRSYGSACCTCSGMCQRLGRGRGRGKGKLASDQK</sequence>
<dbReference type="Proteomes" id="UP000321393">
    <property type="component" value="Unassembled WGS sequence"/>
</dbReference>
<dbReference type="EMBL" id="SSTE01019881">
    <property type="protein sequence ID" value="KAA0035924.1"/>
    <property type="molecule type" value="Genomic_DNA"/>
</dbReference>
<reference evidence="2 3" key="1">
    <citation type="submission" date="2019-08" db="EMBL/GenBank/DDBJ databases">
        <title>Draft genome sequences of two oriental melons (Cucumis melo L. var makuwa).</title>
        <authorList>
            <person name="Kwon S.-Y."/>
        </authorList>
    </citation>
    <scope>NUCLEOTIDE SEQUENCE [LARGE SCALE GENOMIC DNA]</scope>
    <source>
        <strain evidence="3">cv. SW 3</strain>
        <tissue evidence="2">Leaf</tissue>
    </source>
</reference>
<protein>
    <submittedName>
        <fullName evidence="2">Uncharacterized protein</fullName>
    </submittedName>
</protein>
<gene>
    <name evidence="2" type="ORF">E6C27_scaffold56G00990</name>
</gene>
<evidence type="ECO:0000256" key="1">
    <source>
        <dbReference type="SAM" id="MobiDB-lite"/>
    </source>
</evidence>
<feature type="compositionally biased region" description="Basic residues" evidence="1">
    <location>
        <begin position="21"/>
        <end position="40"/>
    </location>
</feature>
<organism evidence="2 3">
    <name type="scientific">Cucumis melo var. makuwa</name>
    <name type="common">Oriental melon</name>
    <dbReference type="NCBI Taxonomy" id="1194695"/>
    <lineage>
        <taxon>Eukaryota</taxon>
        <taxon>Viridiplantae</taxon>
        <taxon>Streptophyta</taxon>
        <taxon>Embryophyta</taxon>
        <taxon>Tracheophyta</taxon>
        <taxon>Spermatophyta</taxon>
        <taxon>Magnoliopsida</taxon>
        <taxon>eudicotyledons</taxon>
        <taxon>Gunneridae</taxon>
        <taxon>Pentapetalae</taxon>
        <taxon>rosids</taxon>
        <taxon>fabids</taxon>
        <taxon>Cucurbitales</taxon>
        <taxon>Cucurbitaceae</taxon>
        <taxon>Benincaseae</taxon>
        <taxon>Cucumis</taxon>
    </lineage>
</organism>
<dbReference type="AlphaFoldDB" id="A0A5A7SX58"/>
<accession>A0A5A7SX58</accession>
<evidence type="ECO:0000313" key="2">
    <source>
        <dbReference type="EMBL" id="KAA0035924.1"/>
    </source>
</evidence>
<feature type="region of interest" description="Disordered" evidence="1">
    <location>
        <begin position="1"/>
        <end position="48"/>
    </location>
</feature>
<name>A0A5A7SX58_CUCMM</name>